<evidence type="ECO:0000313" key="3">
    <source>
        <dbReference type="EMBL" id="EHI59736.1"/>
    </source>
</evidence>
<evidence type="ECO:0008006" key="5">
    <source>
        <dbReference type="Google" id="ProtNLM"/>
    </source>
</evidence>
<dbReference type="Pfam" id="PF00300">
    <property type="entry name" value="His_Phos_1"/>
    <property type="match status" value="1"/>
</dbReference>
<evidence type="ECO:0000313" key="4">
    <source>
        <dbReference type="Proteomes" id="UP000005384"/>
    </source>
</evidence>
<dbReference type="PRINTS" id="PR00991">
    <property type="entry name" value="6PFRUCTKNASE"/>
</dbReference>
<evidence type="ECO:0000256" key="2">
    <source>
        <dbReference type="PIRSR" id="PIRSR613078-2"/>
    </source>
</evidence>
<dbReference type="EMBL" id="ADLN01000046">
    <property type="protein sequence ID" value="EHI59736.1"/>
    <property type="molecule type" value="Genomic_DNA"/>
</dbReference>
<feature type="active site" description="Proton donor/acceptor" evidence="1">
    <location>
        <position position="81"/>
    </location>
</feature>
<feature type="active site" description="Tele-phosphohistidine intermediate" evidence="1">
    <location>
        <position position="8"/>
    </location>
</feature>
<dbReference type="InterPro" id="IPR029033">
    <property type="entry name" value="His_PPase_superfam"/>
</dbReference>
<dbReference type="GO" id="GO:0016791">
    <property type="term" value="F:phosphatase activity"/>
    <property type="evidence" value="ECO:0007669"/>
    <property type="project" value="TreeGrafter"/>
</dbReference>
<feature type="binding site" evidence="2">
    <location>
        <begin position="7"/>
        <end position="14"/>
    </location>
    <ligand>
        <name>substrate</name>
    </ligand>
</feature>
<dbReference type="OrthoDB" id="9781415at2"/>
<dbReference type="HOGENOM" id="CLU_033323_9_4_9"/>
<evidence type="ECO:0000256" key="1">
    <source>
        <dbReference type="PIRSR" id="PIRSR613078-1"/>
    </source>
</evidence>
<sequence>MNIYFIRHGQTDWNIAGKIQGSTDIPLNETGRRQAQYLADGMKSRPVVRIFSSALGRALETAGAVGAAQQVAVEPIDGLEEVGFGQWEGMSWDEIMAQYPEEYRRWCLNPVEVSPPGGELQGEVWLRCKKAMDTILSKAAETKGDIAVVSHGATLAYIIQYLMREHPLEEELIVHNASITTVTYSPLTDDFVLVDMNNTEHLH</sequence>
<gene>
    <name evidence="3" type="ORF">HMPREF9473_02231</name>
</gene>
<reference evidence="3 4" key="1">
    <citation type="submission" date="2011-08" db="EMBL/GenBank/DDBJ databases">
        <title>The Genome Sequence of Clostridium hathewayi WAL-18680.</title>
        <authorList>
            <consortium name="The Broad Institute Genome Sequencing Platform"/>
            <person name="Earl A."/>
            <person name="Ward D."/>
            <person name="Feldgarden M."/>
            <person name="Gevers D."/>
            <person name="Finegold S.M."/>
            <person name="Summanen P.H."/>
            <person name="Molitoris D.R."/>
            <person name="Song M."/>
            <person name="Daigneault M."/>
            <person name="Allen-Vercoe E."/>
            <person name="Young S.K."/>
            <person name="Zeng Q."/>
            <person name="Gargeya S."/>
            <person name="Fitzgerald M."/>
            <person name="Haas B."/>
            <person name="Abouelleil A."/>
            <person name="Alvarado L."/>
            <person name="Arachchi H.M."/>
            <person name="Berlin A."/>
            <person name="Brown A."/>
            <person name="Chapman S.B."/>
            <person name="Chen Z."/>
            <person name="Dunbar C."/>
            <person name="Freedman E."/>
            <person name="Gearin G."/>
            <person name="Gellesch M."/>
            <person name="Goldberg J."/>
            <person name="Griggs A."/>
            <person name="Gujja S."/>
            <person name="Heiman D."/>
            <person name="Howarth C."/>
            <person name="Larson L."/>
            <person name="Lui A."/>
            <person name="MacDonald P.J.P."/>
            <person name="Montmayeur A."/>
            <person name="Murphy C."/>
            <person name="Neiman D."/>
            <person name="Pearson M."/>
            <person name="Priest M."/>
            <person name="Roberts A."/>
            <person name="Saif S."/>
            <person name="Shea T."/>
            <person name="Shenoy N."/>
            <person name="Sisk P."/>
            <person name="Stolte C."/>
            <person name="Sykes S."/>
            <person name="Wortman J."/>
            <person name="Nusbaum C."/>
            <person name="Birren B."/>
        </authorList>
    </citation>
    <scope>NUCLEOTIDE SEQUENCE [LARGE SCALE GENOMIC DNA]</scope>
    <source>
        <strain evidence="3 4">WAL-18680</strain>
    </source>
</reference>
<dbReference type="PANTHER" id="PTHR48100">
    <property type="entry name" value="BROAD-SPECIFICITY PHOSPHATASE YOR283W-RELATED"/>
    <property type="match status" value="1"/>
</dbReference>
<organism evidence="3 4">
    <name type="scientific">Hungatella hathewayi WAL-18680</name>
    <dbReference type="NCBI Taxonomy" id="742737"/>
    <lineage>
        <taxon>Bacteria</taxon>
        <taxon>Bacillati</taxon>
        <taxon>Bacillota</taxon>
        <taxon>Clostridia</taxon>
        <taxon>Lachnospirales</taxon>
        <taxon>Lachnospiraceae</taxon>
        <taxon>Hungatella</taxon>
    </lineage>
</organism>
<protein>
    <recommendedName>
        <fullName evidence="5">Phosphoglycerate mutase</fullName>
    </recommendedName>
</protein>
<feature type="binding site" evidence="2">
    <location>
        <position position="57"/>
    </location>
    <ligand>
        <name>substrate</name>
    </ligand>
</feature>
<comment type="caution">
    <text evidence="3">The sequence shown here is derived from an EMBL/GenBank/DDBJ whole genome shotgun (WGS) entry which is preliminary data.</text>
</comment>
<dbReference type="SMART" id="SM00855">
    <property type="entry name" value="PGAM"/>
    <property type="match status" value="1"/>
</dbReference>
<dbReference type="PIRSF" id="PIRSF000709">
    <property type="entry name" value="6PFK_2-Ptase"/>
    <property type="match status" value="1"/>
</dbReference>
<dbReference type="Gene3D" id="3.40.50.1240">
    <property type="entry name" value="Phosphoglycerate mutase-like"/>
    <property type="match status" value="1"/>
</dbReference>
<dbReference type="PANTHER" id="PTHR48100:SF1">
    <property type="entry name" value="HISTIDINE PHOSPHATASE FAMILY PROTEIN-RELATED"/>
    <property type="match status" value="1"/>
</dbReference>
<accession>G5IFF3</accession>
<dbReference type="Proteomes" id="UP000005384">
    <property type="component" value="Unassembled WGS sequence"/>
</dbReference>
<dbReference type="InterPro" id="IPR003094">
    <property type="entry name" value="6Pfruct_kin"/>
</dbReference>
<dbReference type="InterPro" id="IPR050275">
    <property type="entry name" value="PGM_Phosphatase"/>
</dbReference>
<dbReference type="GO" id="GO:0005524">
    <property type="term" value="F:ATP binding"/>
    <property type="evidence" value="ECO:0007669"/>
    <property type="project" value="InterPro"/>
</dbReference>
<name>G5IFF3_9FIRM</name>
<dbReference type="SUPFAM" id="SSF53254">
    <property type="entry name" value="Phosphoglycerate mutase-like"/>
    <property type="match status" value="1"/>
</dbReference>
<dbReference type="RefSeq" id="WP_006780211.1">
    <property type="nucleotide sequence ID" value="NZ_CP040506.1"/>
</dbReference>
<keyword evidence="4" id="KW-1185">Reference proteome</keyword>
<dbReference type="PATRIC" id="fig|742737.3.peg.2255"/>
<dbReference type="InterPro" id="IPR013078">
    <property type="entry name" value="His_Pase_superF_clade-1"/>
</dbReference>
<dbReference type="GO" id="GO:0005737">
    <property type="term" value="C:cytoplasm"/>
    <property type="evidence" value="ECO:0007669"/>
    <property type="project" value="TreeGrafter"/>
</dbReference>
<dbReference type="AlphaFoldDB" id="G5IFF3"/>
<dbReference type="GO" id="GO:0006003">
    <property type="term" value="P:fructose 2,6-bisphosphate metabolic process"/>
    <property type="evidence" value="ECO:0007669"/>
    <property type="project" value="InterPro"/>
</dbReference>
<dbReference type="CDD" id="cd07067">
    <property type="entry name" value="HP_PGM_like"/>
    <property type="match status" value="1"/>
</dbReference>
<proteinExistence type="predicted"/>